<accession>A0ABX1TBN3</accession>
<reference evidence="1" key="1">
    <citation type="submission" date="2019-03" db="EMBL/GenBank/DDBJ databases">
        <title>Metabolic reconstructions from genomes of highly enriched 'Candidatus Accumulibacter' and 'Candidatus Competibacter' bioreactor populations.</title>
        <authorList>
            <person name="Annavajhala M.K."/>
            <person name="Welles L."/>
            <person name="Abbas B."/>
            <person name="Sorokin D."/>
            <person name="Park H."/>
            <person name="Van Loosdrecht M."/>
            <person name="Chandran K."/>
        </authorList>
    </citation>
    <scope>NUCLEOTIDE SEQUENCE</scope>
    <source>
        <strain evidence="1">SBR_L</strain>
    </source>
</reference>
<comment type="caution">
    <text evidence="1">The sequence shown here is derived from an EMBL/GenBank/DDBJ whole genome shotgun (WGS) entry which is preliminary data.</text>
</comment>
<dbReference type="EMBL" id="SPMX01000062">
    <property type="protein sequence ID" value="NMQ07070.1"/>
    <property type="molecule type" value="Genomic_DNA"/>
</dbReference>
<evidence type="ECO:0000313" key="2">
    <source>
        <dbReference type="Proteomes" id="UP000886469"/>
    </source>
</evidence>
<evidence type="ECO:0000313" key="1">
    <source>
        <dbReference type="EMBL" id="NMQ07070.1"/>
    </source>
</evidence>
<name>A0ABX1TBN3_9PROT</name>
<gene>
    <name evidence="1" type="ORF">E4Q08_18395</name>
</gene>
<proteinExistence type="predicted"/>
<dbReference type="RefSeq" id="WP_169071439.1">
    <property type="nucleotide sequence ID" value="NZ_JAZKUC010000001.1"/>
</dbReference>
<protein>
    <submittedName>
        <fullName evidence="1">Uncharacterized protein</fullName>
    </submittedName>
</protein>
<dbReference type="Proteomes" id="UP000886469">
    <property type="component" value="Unassembled WGS sequence"/>
</dbReference>
<organism evidence="1 2">
    <name type="scientific">Candidatus Accumulibacter contiguus</name>
    <dbReference type="NCBI Taxonomy" id="2954381"/>
    <lineage>
        <taxon>Bacteria</taxon>
        <taxon>Pseudomonadati</taxon>
        <taxon>Pseudomonadota</taxon>
        <taxon>Betaproteobacteria</taxon>
        <taxon>Candidatus Accumulibacter</taxon>
    </lineage>
</organism>
<keyword evidence="2" id="KW-1185">Reference proteome</keyword>
<sequence>MLADERENWKPNGFGYQLFGCEIGIRFPTVKLLDSANQTESLLEDPNPFALVTAAHLFTRRTKGEPEQRYAASMC</sequence>